<dbReference type="AlphaFoldDB" id="A0A6A6C2H5"/>
<feature type="region of interest" description="Disordered" evidence="1">
    <location>
        <begin position="718"/>
        <end position="806"/>
    </location>
</feature>
<protein>
    <submittedName>
        <fullName evidence="2">Uncharacterized protein</fullName>
    </submittedName>
</protein>
<feature type="compositionally biased region" description="Basic residues" evidence="1">
    <location>
        <begin position="273"/>
        <end position="282"/>
    </location>
</feature>
<sequence length="827" mass="88083">MAGKFTQYEQGRTTSEVGGHHDEAPQSAATPKASSNKRSRTEAGLTQDSAATGATSPAKRAKLTLPAGSQREGNHVSPAGADIPTAESSTEPAGQSFDLSSRTLYGETWEEWAHSANKLCADLGLPNGEEEISLAGPAPLVEPFIGPPPTEEGFDLSLHRHFAPMPAPAPRPAPETIDLTGDDEDESSSAAAAQAAPETIDLTRDDSSPSSSPVATPLAPQSAPQTVGVPRRSPAEAAAAHANHEKFLREQQEALRAEQVRTGFYDGPANINGRRRREHHRKRMEDYRAEEERRRAAAPVPRPSQEALERQERETLETLEKRRIAHNESNKRYRERVAKDKADKAKAAAAAAAAAGKADSPQAPAAPSKGKGKQAAKKGASPAQQVEASPAVVAGPSSAPKKQGAGARRGSGESSQSELTPQGSSQGSGSGSQTPVTSPDEVDEDAMAAEIARAFAAEEVGESEVAAEIARAFAQDGEGEQAVKGDDSDSLFGESELNLTAQPTEAEAGVEENDGADLFGEGEQNFDFSELFGEDEQPAAAAEPAEPAPKAPRLGMCLPFSRKETQPAPHFLLSLIGGSMRCQQHGQVTGHGDSKDPTETSPRLQQGLNSPTYSRHVTACFPPPSPDHKQGLNSPTYCQYLSQMALHGDDKACHSLHPPLLVSGKDQIGHQAVARHVTAFIHLSTSPARTRTAHQSCRYLSPTPLHREHQGMTQPSRLAISSNDTNSSSKRPVPQPDGTSPGQQNTGHSLHPTSPLLITGERLNSKQSYQPPGRARSQAKWKGQSIDRTQSASHRTLLPSHREYEQGNTLLVVWNESDFGDDDETLE</sequence>
<feature type="compositionally biased region" description="Basic and acidic residues" evidence="1">
    <location>
        <begin position="307"/>
        <end position="346"/>
    </location>
</feature>
<gene>
    <name evidence="2" type="ORF">M409DRAFT_59301</name>
</gene>
<feature type="compositionally biased region" description="Polar residues" evidence="1">
    <location>
        <begin position="718"/>
        <end position="730"/>
    </location>
</feature>
<evidence type="ECO:0000256" key="1">
    <source>
        <dbReference type="SAM" id="MobiDB-lite"/>
    </source>
</evidence>
<feature type="region of interest" description="Disordered" evidence="1">
    <location>
        <begin position="583"/>
        <end position="629"/>
    </location>
</feature>
<evidence type="ECO:0000313" key="2">
    <source>
        <dbReference type="EMBL" id="KAF2161304.1"/>
    </source>
</evidence>
<feature type="compositionally biased region" description="Low complexity" evidence="1">
    <location>
        <begin position="377"/>
        <end position="439"/>
    </location>
</feature>
<feature type="compositionally biased region" description="Basic and acidic residues" evidence="1">
    <location>
        <begin position="283"/>
        <end position="295"/>
    </location>
</feature>
<feature type="region of interest" description="Disordered" evidence="1">
    <location>
        <begin position="471"/>
        <end position="510"/>
    </location>
</feature>
<feature type="compositionally biased region" description="Basic and acidic residues" evidence="1">
    <location>
        <begin position="242"/>
        <end position="259"/>
    </location>
</feature>
<feature type="compositionally biased region" description="Low complexity" evidence="1">
    <location>
        <begin position="188"/>
        <end position="198"/>
    </location>
</feature>
<feature type="compositionally biased region" description="Polar residues" evidence="1">
    <location>
        <begin position="599"/>
        <end position="615"/>
    </location>
</feature>
<name>A0A6A6C2H5_ZASCE</name>
<feature type="compositionally biased region" description="Polar residues" evidence="1">
    <location>
        <begin position="86"/>
        <end position="99"/>
    </location>
</feature>
<feature type="compositionally biased region" description="Polar residues" evidence="1">
    <location>
        <begin position="737"/>
        <end position="752"/>
    </location>
</feature>
<keyword evidence="3" id="KW-1185">Reference proteome</keyword>
<accession>A0A6A6C2H5</accession>
<feature type="compositionally biased region" description="Polar residues" evidence="1">
    <location>
        <begin position="7"/>
        <end position="16"/>
    </location>
</feature>
<dbReference type="EMBL" id="ML993620">
    <property type="protein sequence ID" value="KAF2161304.1"/>
    <property type="molecule type" value="Genomic_DNA"/>
</dbReference>
<feature type="compositionally biased region" description="Polar residues" evidence="1">
    <location>
        <begin position="44"/>
        <end position="55"/>
    </location>
</feature>
<dbReference type="GeneID" id="54567422"/>
<dbReference type="RefSeq" id="XP_033662193.1">
    <property type="nucleotide sequence ID" value="XM_033814150.1"/>
</dbReference>
<feature type="region of interest" description="Disordered" evidence="1">
    <location>
        <begin position="1"/>
        <end position="99"/>
    </location>
</feature>
<feature type="compositionally biased region" description="Low complexity" evidence="1">
    <location>
        <begin position="347"/>
        <end position="369"/>
    </location>
</feature>
<reference evidence="2" key="1">
    <citation type="journal article" date="2020" name="Stud. Mycol.">
        <title>101 Dothideomycetes genomes: a test case for predicting lifestyles and emergence of pathogens.</title>
        <authorList>
            <person name="Haridas S."/>
            <person name="Albert R."/>
            <person name="Binder M."/>
            <person name="Bloem J."/>
            <person name="Labutti K."/>
            <person name="Salamov A."/>
            <person name="Andreopoulos B."/>
            <person name="Baker S."/>
            <person name="Barry K."/>
            <person name="Bills G."/>
            <person name="Bluhm B."/>
            <person name="Cannon C."/>
            <person name="Castanera R."/>
            <person name="Culley D."/>
            <person name="Daum C."/>
            <person name="Ezra D."/>
            <person name="Gonzalez J."/>
            <person name="Henrissat B."/>
            <person name="Kuo A."/>
            <person name="Liang C."/>
            <person name="Lipzen A."/>
            <person name="Lutzoni F."/>
            <person name="Magnuson J."/>
            <person name="Mondo S."/>
            <person name="Nolan M."/>
            <person name="Ohm R."/>
            <person name="Pangilinan J."/>
            <person name="Park H.-J."/>
            <person name="Ramirez L."/>
            <person name="Alfaro M."/>
            <person name="Sun H."/>
            <person name="Tritt A."/>
            <person name="Yoshinaga Y."/>
            <person name="Zwiers L.-H."/>
            <person name="Turgeon B."/>
            <person name="Goodwin S."/>
            <person name="Spatafora J."/>
            <person name="Crous P."/>
            <person name="Grigoriev I."/>
        </authorList>
    </citation>
    <scope>NUCLEOTIDE SEQUENCE</scope>
    <source>
        <strain evidence="2">ATCC 36951</strain>
    </source>
</reference>
<organism evidence="2 3">
    <name type="scientific">Zasmidium cellare ATCC 36951</name>
    <dbReference type="NCBI Taxonomy" id="1080233"/>
    <lineage>
        <taxon>Eukaryota</taxon>
        <taxon>Fungi</taxon>
        <taxon>Dikarya</taxon>
        <taxon>Ascomycota</taxon>
        <taxon>Pezizomycotina</taxon>
        <taxon>Dothideomycetes</taxon>
        <taxon>Dothideomycetidae</taxon>
        <taxon>Mycosphaerellales</taxon>
        <taxon>Mycosphaerellaceae</taxon>
        <taxon>Zasmidium</taxon>
    </lineage>
</organism>
<dbReference type="Proteomes" id="UP000799537">
    <property type="component" value="Unassembled WGS sequence"/>
</dbReference>
<feature type="region of interest" description="Disordered" evidence="1">
    <location>
        <begin position="139"/>
        <end position="447"/>
    </location>
</feature>
<evidence type="ECO:0000313" key="3">
    <source>
        <dbReference type="Proteomes" id="UP000799537"/>
    </source>
</evidence>
<proteinExistence type="predicted"/>
<feature type="compositionally biased region" description="Polar residues" evidence="1">
    <location>
        <begin position="27"/>
        <end position="36"/>
    </location>
</feature>